<sequence>MFSSYLEEFIDLREKEEEEIEKEDQVQDDKQPCLHLLELECKIRRIEDVTPIPTDGTRKHGGRRGRRL</sequence>
<protein>
    <submittedName>
        <fullName evidence="3">40s ribosomal protein s14</fullName>
    </submittedName>
</protein>
<proteinExistence type="predicted"/>
<dbReference type="Gene3D" id="3.30.420.80">
    <property type="entry name" value="Ribosomal protein S11"/>
    <property type="match status" value="1"/>
</dbReference>
<accession>A0AAV7Y4M1</accession>
<reference evidence="3" key="1">
    <citation type="submission" date="2022-08" db="EMBL/GenBank/DDBJ databases">
        <title>Novel sulphate-reducing endosymbionts in the free-living metamonad Anaeramoeba.</title>
        <authorList>
            <person name="Jerlstrom-Hultqvist J."/>
            <person name="Cepicka I."/>
            <person name="Gallot-Lavallee L."/>
            <person name="Salas-Leiva D."/>
            <person name="Curtis B.A."/>
            <person name="Zahonova K."/>
            <person name="Pipaliya S."/>
            <person name="Dacks J."/>
            <person name="Roger A.J."/>
        </authorList>
    </citation>
    <scope>NUCLEOTIDE SEQUENCE</scope>
    <source>
        <strain evidence="3">Busselton2</strain>
    </source>
</reference>
<evidence type="ECO:0000313" key="3">
    <source>
        <dbReference type="EMBL" id="KAJ3424718.1"/>
    </source>
</evidence>
<dbReference type="Proteomes" id="UP001146793">
    <property type="component" value="Unassembled WGS sequence"/>
</dbReference>
<organism evidence="3 4">
    <name type="scientific">Anaeramoeba flamelloides</name>
    <dbReference type="NCBI Taxonomy" id="1746091"/>
    <lineage>
        <taxon>Eukaryota</taxon>
        <taxon>Metamonada</taxon>
        <taxon>Anaeramoebidae</taxon>
        <taxon>Anaeramoeba</taxon>
    </lineage>
</organism>
<dbReference type="AlphaFoldDB" id="A0AAV7Y4M1"/>
<dbReference type="SUPFAM" id="SSF53137">
    <property type="entry name" value="Translational machinery components"/>
    <property type="match status" value="1"/>
</dbReference>
<evidence type="ECO:0000256" key="2">
    <source>
        <dbReference type="ARBA" id="ARBA00023274"/>
    </source>
</evidence>
<gene>
    <name evidence="3" type="ORF">M0812_28946</name>
</gene>
<dbReference type="EMBL" id="JANTQA010000071">
    <property type="protein sequence ID" value="KAJ3424718.1"/>
    <property type="molecule type" value="Genomic_DNA"/>
</dbReference>
<name>A0AAV7Y4M1_9EUKA</name>
<evidence type="ECO:0000313" key="4">
    <source>
        <dbReference type="Proteomes" id="UP001146793"/>
    </source>
</evidence>
<keyword evidence="1 3" id="KW-0689">Ribosomal protein</keyword>
<evidence type="ECO:0000256" key="1">
    <source>
        <dbReference type="ARBA" id="ARBA00022980"/>
    </source>
</evidence>
<comment type="caution">
    <text evidence="3">The sequence shown here is derived from an EMBL/GenBank/DDBJ whole genome shotgun (WGS) entry which is preliminary data.</text>
</comment>
<dbReference type="GO" id="GO:0003735">
    <property type="term" value="F:structural constituent of ribosome"/>
    <property type="evidence" value="ECO:0007669"/>
    <property type="project" value="InterPro"/>
</dbReference>
<keyword evidence="2" id="KW-0687">Ribonucleoprotein</keyword>
<dbReference type="GO" id="GO:1990904">
    <property type="term" value="C:ribonucleoprotein complex"/>
    <property type="evidence" value="ECO:0007669"/>
    <property type="project" value="UniProtKB-KW"/>
</dbReference>
<dbReference type="InterPro" id="IPR036967">
    <property type="entry name" value="Ribosomal_uS11_sf"/>
</dbReference>
<dbReference type="GO" id="GO:0006412">
    <property type="term" value="P:translation"/>
    <property type="evidence" value="ECO:0007669"/>
    <property type="project" value="InterPro"/>
</dbReference>
<dbReference type="GO" id="GO:0005840">
    <property type="term" value="C:ribosome"/>
    <property type="evidence" value="ECO:0007669"/>
    <property type="project" value="UniProtKB-KW"/>
</dbReference>